<dbReference type="InterPro" id="IPR012933">
    <property type="entry name" value="HicA_mRNA_interferase"/>
</dbReference>
<evidence type="ECO:0000256" key="6">
    <source>
        <dbReference type="ARBA" id="ARBA00022884"/>
    </source>
</evidence>
<keyword evidence="3" id="KW-0540">Nuclease</keyword>
<evidence type="ECO:0000256" key="5">
    <source>
        <dbReference type="ARBA" id="ARBA00022801"/>
    </source>
</evidence>
<keyword evidence="2" id="KW-1277">Toxin-antitoxin system</keyword>
<proteinExistence type="inferred from homology"/>
<evidence type="ECO:0000256" key="7">
    <source>
        <dbReference type="ARBA" id="ARBA00023016"/>
    </source>
</evidence>
<evidence type="ECO:0000313" key="9">
    <source>
        <dbReference type="EMBL" id="MEY8001051.1"/>
    </source>
</evidence>
<comment type="caution">
    <text evidence="9">The sequence shown here is derived from an EMBL/GenBank/DDBJ whole genome shotgun (WGS) entry which is preliminary data.</text>
</comment>
<evidence type="ECO:0000256" key="3">
    <source>
        <dbReference type="ARBA" id="ARBA00022722"/>
    </source>
</evidence>
<keyword evidence="10" id="KW-1185">Reference proteome</keyword>
<evidence type="ECO:0000256" key="8">
    <source>
        <dbReference type="SAM" id="MobiDB-lite"/>
    </source>
</evidence>
<reference evidence="9 10" key="1">
    <citation type="submission" date="2024-08" db="EMBL/GenBank/DDBJ databases">
        <title>Clostridium lapicellarii sp. nov., and Clostridium renhuaiense sp. nov., two species isolated from the mud in a fermentation cellar used for producing sauce-flavour Chinese liquors.</title>
        <authorList>
            <person name="Yang F."/>
            <person name="Wang H."/>
            <person name="Chen L.Q."/>
            <person name="Zhou N."/>
            <person name="Lu J.J."/>
            <person name="Pu X.X."/>
            <person name="Wan B."/>
            <person name="Wang L."/>
            <person name="Liu S.J."/>
        </authorList>
    </citation>
    <scope>NUCLEOTIDE SEQUENCE [LARGE SCALE GENOMIC DNA]</scope>
    <source>
        <strain evidence="9 10">MT-5</strain>
    </source>
</reference>
<name>A0ABV4BTK9_9CLOT</name>
<dbReference type="InterPro" id="IPR038570">
    <property type="entry name" value="HicA_sf"/>
</dbReference>
<dbReference type="RefSeq" id="WP_369704955.1">
    <property type="nucleotide sequence ID" value="NZ_JBGEWD010000012.1"/>
</dbReference>
<keyword evidence="7" id="KW-0346">Stress response</keyword>
<dbReference type="EMBL" id="JBGEWD010000012">
    <property type="protein sequence ID" value="MEY8001051.1"/>
    <property type="molecule type" value="Genomic_DNA"/>
</dbReference>
<protein>
    <submittedName>
        <fullName evidence="9">Type II toxin-antitoxin system HicA family toxin</fullName>
    </submittedName>
</protein>
<keyword evidence="4" id="KW-0255">Endonuclease</keyword>
<evidence type="ECO:0000256" key="1">
    <source>
        <dbReference type="ARBA" id="ARBA00006620"/>
    </source>
</evidence>
<comment type="similarity">
    <text evidence="1">Belongs to the HicA mRNA interferase family.</text>
</comment>
<dbReference type="Gene3D" id="3.30.920.30">
    <property type="entry name" value="Hypothetical protein"/>
    <property type="match status" value="1"/>
</dbReference>
<dbReference type="Pfam" id="PF07927">
    <property type="entry name" value="HicA_toxin"/>
    <property type="match status" value="1"/>
</dbReference>
<gene>
    <name evidence="9" type="ORF">AB8U03_12775</name>
</gene>
<keyword evidence="6" id="KW-0694">RNA-binding</keyword>
<organism evidence="9 10">
    <name type="scientific">Clostridium moutaii</name>
    <dbReference type="NCBI Taxonomy" id="3240932"/>
    <lineage>
        <taxon>Bacteria</taxon>
        <taxon>Bacillati</taxon>
        <taxon>Bacillota</taxon>
        <taxon>Clostridia</taxon>
        <taxon>Eubacteriales</taxon>
        <taxon>Clostridiaceae</taxon>
        <taxon>Clostridium</taxon>
    </lineage>
</organism>
<sequence length="23" mass="2556">MPNHNKDLRPGTLNPILKQAGLK</sequence>
<evidence type="ECO:0000256" key="2">
    <source>
        <dbReference type="ARBA" id="ARBA00022649"/>
    </source>
</evidence>
<evidence type="ECO:0000256" key="4">
    <source>
        <dbReference type="ARBA" id="ARBA00022759"/>
    </source>
</evidence>
<evidence type="ECO:0000313" key="10">
    <source>
        <dbReference type="Proteomes" id="UP001564657"/>
    </source>
</evidence>
<accession>A0ABV4BTK9</accession>
<keyword evidence="5" id="KW-0378">Hydrolase</keyword>
<dbReference type="Proteomes" id="UP001564657">
    <property type="component" value="Unassembled WGS sequence"/>
</dbReference>
<feature type="region of interest" description="Disordered" evidence="8">
    <location>
        <begin position="1"/>
        <end position="23"/>
    </location>
</feature>